<dbReference type="SUPFAM" id="SSF56436">
    <property type="entry name" value="C-type lectin-like"/>
    <property type="match status" value="2"/>
</dbReference>
<dbReference type="PANTHER" id="PTHR45784:SF3">
    <property type="entry name" value="C-TYPE LECTIN DOMAIN FAMILY 4 MEMBER K-LIKE-RELATED"/>
    <property type="match status" value="1"/>
</dbReference>
<evidence type="ECO:0000259" key="2">
    <source>
        <dbReference type="PROSITE" id="PS50041"/>
    </source>
</evidence>
<comment type="caution">
    <text evidence="3">The sequence shown here is derived from an EMBL/GenBank/DDBJ whole genome shotgun (WGS) entry which is preliminary data.</text>
</comment>
<dbReference type="Pfam" id="PF00059">
    <property type="entry name" value="Lectin_C"/>
    <property type="match status" value="1"/>
</dbReference>
<keyword evidence="4" id="KW-1185">Reference proteome</keyword>
<dbReference type="PROSITE" id="PS00615">
    <property type="entry name" value="C_TYPE_LECTIN_1"/>
    <property type="match status" value="1"/>
</dbReference>
<dbReference type="Gene3D" id="3.10.100.10">
    <property type="entry name" value="Mannose-Binding Protein A, subunit A"/>
    <property type="match status" value="2"/>
</dbReference>
<dbReference type="InterPro" id="IPR016187">
    <property type="entry name" value="CTDL_fold"/>
</dbReference>
<dbReference type="Proteomes" id="UP001460270">
    <property type="component" value="Unassembled WGS sequence"/>
</dbReference>
<evidence type="ECO:0000256" key="1">
    <source>
        <dbReference type="ARBA" id="ARBA00023157"/>
    </source>
</evidence>
<dbReference type="EMBL" id="JBBPFD010000019">
    <property type="protein sequence ID" value="KAK7886525.1"/>
    <property type="molecule type" value="Genomic_DNA"/>
</dbReference>
<dbReference type="InterPro" id="IPR001304">
    <property type="entry name" value="C-type_lectin-like"/>
</dbReference>
<feature type="domain" description="C-type lectin" evidence="2">
    <location>
        <begin position="135"/>
        <end position="244"/>
    </location>
</feature>
<dbReference type="AlphaFoldDB" id="A0AAW0N2C7"/>
<accession>A0AAW0N2C7</accession>
<feature type="domain" description="C-type lectin" evidence="2">
    <location>
        <begin position="70"/>
        <end position="130"/>
    </location>
</feature>
<dbReference type="CDD" id="cd00037">
    <property type="entry name" value="CLECT"/>
    <property type="match status" value="1"/>
</dbReference>
<evidence type="ECO:0000313" key="4">
    <source>
        <dbReference type="Proteomes" id="UP001460270"/>
    </source>
</evidence>
<sequence length="302" mass="34340">MTDIFVIGRERVRPVLALLYVSSLLLPNPAPDMGRSSAELQGALHRPGNLREPGGLDSLQRPAGLAGEAWIGLREDPTTWQHMGTEATSWRWSETGKHSQSGYSKWITLEPNNILGEHCVEMNWEGYWLDLGFSTDSTLYFYNPTYLSWSDAQAYCRQNFIDLVTVESQEVNAEVADQIPYGTLAWIGLYRIPFAWSDQNPSTFRNWAPLLPDNLAFIEFCGTENVLHIWNDLACTIKLPSICYKPDWKTRRTTVKYTVSCACDLSDQEILQQIHTQLTEMVSQDRTDVTTELNIEAVELKI</sequence>
<dbReference type="PROSITE" id="PS50041">
    <property type="entry name" value="C_TYPE_LECTIN_2"/>
    <property type="match status" value="2"/>
</dbReference>
<dbReference type="SMART" id="SM00034">
    <property type="entry name" value="CLECT"/>
    <property type="match status" value="1"/>
</dbReference>
<proteinExistence type="predicted"/>
<keyword evidence="1" id="KW-1015">Disulfide bond</keyword>
<name>A0AAW0N2C7_9GOBI</name>
<dbReference type="InterPro" id="IPR018378">
    <property type="entry name" value="C-type_lectin_CS"/>
</dbReference>
<reference evidence="4" key="1">
    <citation type="submission" date="2024-04" db="EMBL/GenBank/DDBJ databases">
        <title>Salinicola lusitanus LLJ914,a marine bacterium isolated from the Okinawa Trough.</title>
        <authorList>
            <person name="Li J."/>
        </authorList>
    </citation>
    <scope>NUCLEOTIDE SEQUENCE [LARGE SCALE GENOMIC DNA]</scope>
</reference>
<dbReference type="InterPro" id="IPR016186">
    <property type="entry name" value="C-type_lectin-like/link_sf"/>
</dbReference>
<protein>
    <recommendedName>
        <fullName evidence="2">C-type lectin domain-containing protein</fullName>
    </recommendedName>
</protein>
<dbReference type="PANTHER" id="PTHR45784">
    <property type="entry name" value="C-TYPE LECTIN DOMAIN FAMILY 20 MEMBER A-RELATED"/>
    <property type="match status" value="1"/>
</dbReference>
<organism evidence="3 4">
    <name type="scientific">Mugilogobius chulae</name>
    <name type="common">yellowstripe goby</name>
    <dbReference type="NCBI Taxonomy" id="88201"/>
    <lineage>
        <taxon>Eukaryota</taxon>
        <taxon>Metazoa</taxon>
        <taxon>Chordata</taxon>
        <taxon>Craniata</taxon>
        <taxon>Vertebrata</taxon>
        <taxon>Euteleostomi</taxon>
        <taxon>Actinopterygii</taxon>
        <taxon>Neopterygii</taxon>
        <taxon>Teleostei</taxon>
        <taxon>Neoteleostei</taxon>
        <taxon>Acanthomorphata</taxon>
        <taxon>Gobiaria</taxon>
        <taxon>Gobiiformes</taxon>
        <taxon>Gobioidei</taxon>
        <taxon>Gobiidae</taxon>
        <taxon>Gobionellinae</taxon>
        <taxon>Mugilogobius</taxon>
    </lineage>
</organism>
<evidence type="ECO:0000313" key="3">
    <source>
        <dbReference type="EMBL" id="KAK7886525.1"/>
    </source>
</evidence>
<gene>
    <name evidence="3" type="ORF">WMY93_026146</name>
</gene>